<proteinExistence type="predicted"/>
<name>A0AAV8UQ20_9RHOD</name>
<gene>
    <name evidence="1" type="ORF">NDN08_004283</name>
</gene>
<accession>A0AAV8UQ20</accession>
<evidence type="ECO:0008006" key="3">
    <source>
        <dbReference type="Google" id="ProtNLM"/>
    </source>
</evidence>
<reference evidence="1 2" key="1">
    <citation type="journal article" date="2023" name="Nat. Commun.">
        <title>Origin of minicircular mitochondrial genomes in red algae.</title>
        <authorList>
            <person name="Lee Y."/>
            <person name="Cho C.H."/>
            <person name="Lee Y.M."/>
            <person name="Park S.I."/>
            <person name="Yang J.H."/>
            <person name="West J.A."/>
            <person name="Bhattacharya D."/>
            <person name="Yoon H.S."/>
        </authorList>
    </citation>
    <scope>NUCLEOTIDE SEQUENCE [LARGE SCALE GENOMIC DNA]</scope>
    <source>
        <strain evidence="1 2">CCMP1338</strain>
        <tissue evidence="1">Whole cell</tissue>
    </source>
</reference>
<protein>
    <recommendedName>
        <fullName evidence="3">SMP-LTD domain-containing protein</fullName>
    </recommendedName>
</protein>
<comment type="caution">
    <text evidence="1">The sequence shown here is derived from an EMBL/GenBank/DDBJ whole genome shotgun (WGS) entry which is preliminary data.</text>
</comment>
<dbReference type="AlphaFoldDB" id="A0AAV8UQ20"/>
<evidence type="ECO:0000313" key="1">
    <source>
        <dbReference type="EMBL" id="KAJ8903173.1"/>
    </source>
</evidence>
<keyword evidence="2" id="KW-1185">Reference proteome</keyword>
<dbReference type="Proteomes" id="UP001157974">
    <property type="component" value="Unassembled WGS sequence"/>
</dbReference>
<dbReference type="EMBL" id="JAMWBK010000007">
    <property type="protein sequence ID" value="KAJ8903173.1"/>
    <property type="molecule type" value="Genomic_DNA"/>
</dbReference>
<organism evidence="1 2">
    <name type="scientific">Rhodosorus marinus</name>
    <dbReference type="NCBI Taxonomy" id="101924"/>
    <lineage>
        <taxon>Eukaryota</taxon>
        <taxon>Rhodophyta</taxon>
        <taxon>Stylonematophyceae</taxon>
        <taxon>Stylonematales</taxon>
        <taxon>Stylonemataceae</taxon>
        <taxon>Rhodosorus</taxon>
    </lineage>
</organism>
<sequence length="522" mass="60424">MMCLEVEKRPVVEEMDSPALVRLRSGWGYLRSYVGSENSLVESSSRVLLEETDRLRNGRKWSFVFEPVVDKMILLVERDYQASARMREEDELLKRYYELYEDLLLKDAPQTLHGRAHVESQEPAESNSFMSTRVAEVDVDNKREEHPVMGGLDFWLQGTTDPLRDGGCFNKQDFVITDFYALNDLEQCFRRWIQVLVENHGNTRGLFQSFLQSFPHLSPFLGKVFAMESRKLRAYAAEPSSYGLTGKPRRGRNYVPVDIVLPFNHKSLKENYPSAMKGLESGEVDMRFTNEAEDKVAMEIQINREHIRIRMNVVDDVIVWSEIKGSELVAVENADGSLDRVDFNSELMNGACHLVITPSVRLPLKVKLNLPAFHIEIKGRMDSATGERLVEGRICKMEKRFIGKTIQMLLPDLNRILQRIMDTYRIEWRFTPNESTSLTTFTVTRSFETPAMRKMMKQTYKKMVKEAMEEEKNPKKNKTGKVEEDDPRMHYVAGLLQDLRIVATELKEEQPAQPMLLEFSLR</sequence>
<evidence type="ECO:0000313" key="2">
    <source>
        <dbReference type="Proteomes" id="UP001157974"/>
    </source>
</evidence>